<feature type="region of interest" description="Disordered" evidence="1">
    <location>
        <begin position="59"/>
        <end position="82"/>
    </location>
</feature>
<evidence type="ECO:0000313" key="4">
    <source>
        <dbReference type="Proteomes" id="UP000078240"/>
    </source>
</evidence>
<protein>
    <submittedName>
        <fullName evidence="3">Uncharacterized protein</fullName>
    </submittedName>
</protein>
<reference evidence="3 4" key="1">
    <citation type="submission" date="2016-01" db="EMBL/GenBank/DDBJ databases">
        <title>Biosynthesis of antibiotic leucinostatins and their inhibition on Phytophthora in bio-control Purpureocillium lilacinum.</title>
        <authorList>
            <person name="Wang G."/>
            <person name="Liu Z."/>
            <person name="Lin R."/>
            <person name="Li E."/>
            <person name="Mao Z."/>
            <person name="Ling J."/>
            <person name="Yin W."/>
            <person name="Xie B."/>
        </authorList>
    </citation>
    <scope>NUCLEOTIDE SEQUENCE [LARGE SCALE GENOMIC DNA]</scope>
    <source>
        <strain evidence="3">PLBJ-1</strain>
    </source>
</reference>
<feature type="region of interest" description="Disordered" evidence="1">
    <location>
        <begin position="1"/>
        <end position="28"/>
    </location>
</feature>
<feature type="transmembrane region" description="Helical" evidence="2">
    <location>
        <begin position="39"/>
        <end position="58"/>
    </location>
</feature>
<evidence type="ECO:0000313" key="3">
    <source>
        <dbReference type="EMBL" id="OAQ80202.1"/>
    </source>
</evidence>
<organism evidence="3 4">
    <name type="scientific">Purpureocillium lilacinum</name>
    <name type="common">Paecilomyces lilacinus</name>
    <dbReference type="NCBI Taxonomy" id="33203"/>
    <lineage>
        <taxon>Eukaryota</taxon>
        <taxon>Fungi</taxon>
        <taxon>Dikarya</taxon>
        <taxon>Ascomycota</taxon>
        <taxon>Pezizomycotina</taxon>
        <taxon>Sordariomycetes</taxon>
        <taxon>Hypocreomycetidae</taxon>
        <taxon>Hypocreales</taxon>
        <taxon>Ophiocordycipitaceae</taxon>
        <taxon>Purpureocillium</taxon>
    </lineage>
</organism>
<keyword evidence="2" id="KW-1133">Transmembrane helix</keyword>
<accession>A0A179GR12</accession>
<gene>
    <name evidence="3" type="ORF">VFPBJ_05787</name>
</gene>
<evidence type="ECO:0000256" key="2">
    <source>
        <dbReference type="SAM" id="Phobius"/>
    </source>
</evidence>
<sequence length="110" mass="12482">MSFNSRVQTHGYRDLQREAVGQKERTTSLSQQGAIKLDGFGILLFSVILASMSGRSFGRKQATGRKQRSFERAEKMSSLRRTGRRAGAPYVALMLPDQGTHTLYEFKYYL</sequence>
<feature type="compositionally biased region" description="Basic and acidic residues" evidence="1">
    <location>
        <begin position="68"/>
        <end position="77"/>
    </location>
</feature>
<comment type="caution">
    <text evidence="3">The sequence shown here is derived from an EMBL/GenBank/DDBJ whole genome shotgun (WGS) entry which is preliminary data.</text>
</comment>
<proteinExistence type="predicted"/>
<dbReference type="EMBL" id="LSBH01000004">
    <property type="protein sequence ID" value="OAQ80202.1"/>
    <property type="molecule type" value="Genomic_DNA"/>
</dbReference>
<feature type="compositionally biased region" description="Basic and acidic residues" evidence="1">
    <location>
        <begin position="11"/>
        <end position="26"/>
    </location>
</feature>
<dbReference type="Proteomes" id="UP000078240">
    <property type="component" value="Unassembled WGS sequence"/>
</dbReference>
<dbReference type="AlphaFoldDB" id="A0A179GR12"/>
<keyword evidence="2" id="KW-0812">Transmembrane</keyword>
<evidence type="ECO:0000256" key="1">
    <source>
        <dbReference type="SAM" id="MobiDB-lite"/>
    </source>
</evidence>
<keyword evidence="2" id="KW-0472">Membrane</keyword>
<name>A0A179GR12_PURLI</name>